<comment type="caution">
    <text evidence="1">The sequence shown here is derived from an EMBL/GenBank/DDBJ whole genome shotgun (WGS) entry which is preliminary data.</text>
</comment>
<organism evidence="1 2">
    <name type="scientific">Geoanaerobacter pelophilus</name>
    <dbReference type="NCBI Taxonomy" id="60036"/>
    <lineage>
        <taxon>Bacteria</taxon>
        <taxon>Pseudomonadati</taxon>
        <taxon>Thermodesulfobacteriota</taxon>
        <taxon>Desulfuromonadia</taxon>
        <taxon>Geobacterales</taxon>
        <taxon>Geobacteraceae</taxon>
        <taxon>Geoanaerobacter</taxon>
    </lineage>
</organism>
<evidence type="ECO:0000313" key="1">
    <source>
        <dbReference type="EMBL" id="MBT0664943.1"/>
    </source>
</evidence>
<evidence type="ECO:0008006" key="3">
    <source>
        <dbReference type="Google" id="ProtNLM"/>
    </source>
</evidence>
<evidence type="ECO:0000313" key="2">
    <source>
        <dbReference type="Proteomes" id="UP000811899"/>
    </source>
</evidence>
<name>A0AAW4L7C2_9BACT</name>
<proteinExistence type="predicted"/>
<dbReference type="EMBL" id="JAHCVJ010000004">
    <property type="protein sequence ID" value="MBT0664943.1"/>
    <property type="molecule type" value="Genomic_DNA"/>
</dbReference>
<dbReference type="InterPro" id="IPR011990">
    <property type="entry name" value="TPR-like_helical_dom_sf"/>
</dbReference>
<protein>
    <recommendedName>
        <fullName evidence="3">Tetratricopeptide repeat-containing protein</fullName>
    </recommendedName>
</protein>
<sequence>MTHDNLDRSLWIAFFLIVVAALALPFLPLGNTAATNATPSSRANDQKLLREARLLIIQKRYESVESLMKSQQNQQALLKLEEIVRSYPSDPHAFILKGELLASMGAPTEAAASFAQGVKLEGAYVDKNSPTSRRESISHLVESELAKSKSLSSGTSPQTRLNDIRYLQSRLAGGCE</sequence>
<accession>A0AAW4L7C2</accession>
<dbReference type="Proteomes" id="UP000811899">
    <property type="component" value="Unassembled WGS sequence"/>
</dbReference>
<dbReference type="RefSeq" id="WP_214171717.1">
    <property type="nucleotide sequence ID" value="NZ_JAHCVJ010000004.1"/>
</dbReference>
<dbReference type="AlphaFoldDB" id="A0AAW4L7C2"/>
<reference evidence="1 2" key="1">
    <citation type="submission" date="2021-05" db="EMBL/GenBank/DDBJ databases">
        <title>The draft genome of Geobacter pelophilus DSM 12255.</title>
        <authorList>
            <person name="Xu Z."/>
            <person name="Masuda Y."/>
            <person name="Itoh H."/>
            <person name="Senoo K."/>
        </authorList>
    </citation>
    <scope>NUCLEOTIDE SEQUENCE [LARGE SCALE GENOMIC DNA]</scope>
    <source>
        <strain evidence="1 2">DSM 12255</strain>
    </source>
</reference>
<dbReference type="SUPFAM" id="SSF48452">
    <property type="entry name" value="TPR-like"/>
    <property type="match status" value="1"/>
</dbReference>
<gene>
    <name evidence="1" type="ORF">KI809_11590</name>
</gene>
<keyword evidence="2" id="KW-1185">Reference proteome</keyword>
<dbReference type="Gene3D" id="1.25.40.10">
    <property type="entry name" value="Tetratricopeptide repeat domain"/>
    <property type="match status" value="1"/>
</dbReference>